<dbReference type="Proteomes" id="UP000789366">
    <property type="component" value="Unassembled WGS sequence"/>
</dbReference>
<sequence>LGLSIIIEKSSRSSVNKLSVGGSSVNRLLVRTSISWSLLVVGGSSVSKSLGIRSSVRTLDGKSLVNRTSVGDDILGYDSTSEKRTFNMNDTNNNKSKQQTVKKQNELHLQRLKKLKFVVYEREIIPNLHLQTNLKLANQQS</sequence>
<dbReference type="EMBL" id="CAJVPW010038908">
    <property type="protein sequence ID" value="CAG8743060.1"/>
    <property type="molecule type" value="Genomic_DNA"/>
</dbReference>
<evidence type="ECO:0000313" key="1">
    <source>
        <dbReference type="EMBL" id="CAG8743060.1"/>
    </source>
</evidence>
<protein>
    <submittedName>
        <fullName evidence="1">11348_t:CDS:1</fullName>
    </submittedName>
</protein>
<proteinExistence type="predicted"/>
<accession>A0ACA9Q996</accession>
<comment type="caution">
    <text evidence="1">The sequence shown here is derived from an EMBL/GenBank/DDBJ whole genome shotgun (WGS) entry which is preliminary data.</text>
</comment>
<feature type="non-terminal residue" evidence="1">
    <location>
        <position position="1"/>
    </location>
</feature>
<evidence type="ECO:0000313" key="2">
    <source>
        <dbReference type="Proteomes" id="UP000789366"/>
    </source>
</evidence>
<organism evidence="1 2">
    <name type="scientific">Cetraspora pellucida</name>
    <dbReference type="NCBI Taxonomy" id="1433469"/>
    <lineage>
        <taxon>Eukaryota</taxon>
        <taxon>Fungi</taxon>
        <taxon>Fungi incertae sedis</taxon>
        <taxon>Mucoromycota</taxon>
        <taxon>Glomeromycotina</taxon>
        <taxon>Glomeromycetes</taxon>
        <taxon>Diversisporales</taxon>
        <taxon>Gigasporaceae</taxon>
        <taxon>Cetraspora</taxon>
    </lineage>
</organism>
<reference evidence="1" key="1">
    <citation type="submission" date="2021-06" db="EMBL/GenBank/DDBJ databases">
        <authorList>
            <person name="Kallberg Y."/>
            <person name="Tangrot J."/>
            <person name="Rosling A."/>
        </authorList>
    </citation>
    <scope>NUCLEOTIDE SEQUENCE</scope>
    <source>
        <strain evidence="1">28 12/20/2015</strain>
    </source>
</reference>
<keyword evidence="2" id="KW-1185">Reference proteome</keyword>
<name>A0ACA9Q996_9GLOM</name>
<gene>
    <name evidence="1" type="ORF">SPELUC_LOCUS13948</name>
</gene>